<evidence type="ECO:0000313" key="1">
    <source>
        <dbReference type="EMBL" id="MBS5587415.1"/>
    </source>
</evidence>
<protein>
    <submittedName>
        <fullName evidence="1">DUF1893 domain-containing protein</fullName>
    </submittedName>
</protein>
<gene>
    <name evidence="1" type="ORF">KHX14_01160</name>
</gene>
<dbReference type="Pfam" id="PF08973">
    <property type="entry name" value="TM1506"/>
    <property type="match status" value="1"/>
</dbReference>
<proteinExistence type="predicted"/>
<dbReference type="EMBL" id="JAGZCC010000004">
    <property type="protein sequence ID" value="MBS5587415.1"/>
    <property type="molecule type" value="Genomic_DNA"/>
</dbReference>
<dbReference type="RefSeq" id="WP_297669091.1">
    <property type="nucleotide sequence ID" value="NZ_JAGZCC010000004.1"/>
</dbReference>
<organism evidence="1 2">
    <name type="scientific">Thomasclavelia spiroformis</name>
    <dbReference type="NCBI Taxonomy" id="29348"/>
    <lineage>
        <taxon>Bacteria</taxon>
        <taxon>Bacillati</taxon>
        <taxon>Bacillota</taxon>
        <taxon>Erysipelotrichia</taxon>
        <taxon>Erysipelotrichales</taxon>
        <taxon>Coprobacillaceae</taxon>
        <taxon>Thomasclavelia</taxon>
    </lineage>
</organism>
<dbReference type="InterPro" id="IPR037081">
    <property type="entry name" value="Hyp_TM1506"/>
</dbReference>
<name>A0A943EEN6_9FIRM</name>
<sequence>MSLIKKGRRILVENGYTFVALKNDEIYSSMLHGIKPLVSKIFVSNDYFKDYVAVDRIIGRAAAILLIRSKVKYIHGFILSEPAKDLLEQYHVDYSYDRLVPYITNREGNRMCSLEASVLEVSDLEEGFKIICREMIEKNR</sequence>
<dbReference type="Proteomes" id="UP000751224">
    <property type="component" value="Unassembled WGS sequence"/>
</dbReference>
<accession>A0A943EEN6</accession>
<dbReference type="InterPro" id="IPR016193">
    <property type="entry name" value="Cytidine_deaminase-like"/>
</dbReference>
<dbReference type="InterPro" id="IPR015067">
    <property type="entry name" value="DUF1893_TM1506-like"/>
</dbReference>
<reference evidence="1" key="1">
    <citation type="submission" date="2021-02" db="EMBL/GenBank/DDBJ databases">
        <title>Infant gut strain persistence is associated with maternal origin, phylogeny, and functional potential including surface adhesion and iron acquisition.</title>
        <authorList>
            <person name="Lou Y.C."/>
        </authorList>
    </citation>
    <scope>NUCLEOTIDE SEQUENCE</scope>
    <source>
        <strain evidence="1">L3_108_000G1_dasL3_108_000G1_metabat.metabat.11</strain>
    </source>
</reference>
<dbReference type="AlphaFoldDB" id="A0A943EEN6"/>
<dbReference type="GO" id="GO:0003824">
    <property type="term" value="F:catalytic activity"/>
    <property type="evidence" value="ECO:0007669"/>
    <property type="project" value="InterPro"/>
</dbReference>
<dbReference type="SUPFAM" id="SSF53927">
    <property type="entry name" value="Cytidine deaminase-like"/>
    <property type="match status" value="1"/>
</dbReference>
<comment type="caution">
    <text evidence="1">The sequence shown here is derived from an EMBL/GenBank/DDBJ whole genome shotgun (WGS) entry which is preliminary data.</text>
</comment>
<evidence type="ECO:0000313" key="2">
    <source>
        <dbReference type="Proteomes" id="UP000751224"/>
    </source>
</evidence>
<dbReference type="Gene3D" id="3.40.140.30">
    <property type="entry name" value="Hypothetical protein TM1506"/>
    <property type="match status" value="1"/>
</dbReference>